<proteinExistence type="predicted"/>
<name>A0A6H1ZNI1_9ZZZZ</name>
<reference evidence="1" key="1">
    <citation type="submission" date="2020-03" db="EMBL/GenBank/DDBJ databases">
        <title>The deep terrestrial virosphere.</title>
        <authorList>
            <person name="Holmfeldt K."/>
            <person name="Nilsson E."/>
            <person name="Simone D."/>
            <person name="Lopez-Fernandez M."/>
            <person name="Wu X."/>
            <person name="de Brujin I."/>
            <person name="Lundin D."/>
            <person name="Andersson A."/>
            <person name="Bertilsson S."/>
            <person name="Dopson M."/>
        </authorList>
    </citation>
    <scope>NUCLEOTIDE SEQUENCE</scope>
    <source>
        <strain evidence="1">TM448A01384</strain>
    </source>
</reference>
<dbReference type="EMBL" id="MT144139">
    <property type="protein sequence ID" value="QJA49476.1"/>
    <property type="molecule type" value="Genomic_DNA"/>
</dbReference>
<evidence type="ECO:0000313" key="1">
    <source>
        <dbReference type="EMBL" id="QJA49476.1"/>
    </source>
</evidence>
<organism evidence="1">
    <name type="scientific">viral metagenome</name>
    <dbReference type="NCBI Taxonomy" id="1070528"/>
    <lineage>
        <taxon>unclassified sequences</taxon>
        <taxon>metagenomes</taxon>
        <taxon>organismal metagenomes</taxon>
    </lineage>
</organism>
<protein>
    <submittedName>
        <fullName evidence="1">Uncharacterized protein</fullName>
    </submittedName>
</protein>
<dbReference type="AlphaFoldDB" id="A0A6H1ZNI1"/>
<gene>
    <name evidence="1" type="ORF">TM448A01384_0002</name>
</gene>
<sequence>MVEDLLIEVYQDIENKYVKIRGKDFLWMITPEDIRLNGKVLASLDEFAPDIYDDLLDKVCSSLFDSLQLIVKEIRR</sequence>
<accession>A0A6H1ZNI1</accession>